<dbReference type="RefSeq" id="WP_147376101.1">
    <property type="nucleotide sequence ID" value="NZ_RAQJ01000001.1"/>
</dbReference>
<dbReference type="EMBL" id="RAQJ01000001">
    <property type="protein sequence ID" value="RKE98946.1"/>
    <property type="molecule type" value="Genomic_DNA"/>
</dbReference>
<name>A0A420DXL7_9FLAO</name>
<dbReference type="OrthoDB" id="1201884at2"/>
<evidence type="ECO:0000313" key="2">
    <source>
        <dbReference type="EMBL" id="RKE98946.1"/>
    </source>
</evidence>
<protein>
    <recommendedName>
        <fullName evidence="4">Lipocalin-like protein</fullName>
    </recommendedName>
</protein>
<dbReference type="AlphaFoldDB" id="A0A420DXL7"/>
<feature type="chain" id="PRO_5019216862" description="Lipocalin-like protein" evidence="1">
    <location>
        <begin position="23"/>
        <end position="85"/>
    </location>
</feature>
<evidence type="ECO:0000256" key="1">
    <source>
        <dbReference type="SAM" id="SignalP"/>
    </source>
</evidence>
<dbReference type="PROSITE" id="PS51257">
    <property type="entry name" value="PROKAR_LIPOPROTEIN"/>
    <property type="match status" value="1"/>
</dbReference>
<keyword evidence="1" id="KW-0732">Signal</keyword>
<feature type="signal peptide" evidence="1">
    <location>
        <begin position="1"/>
        <end position="22"/>
    </location>
</feature>
<organism evidence="2 3">
    <name type="scientific">Ichthyenterobacterium magnum</name>
    <dbReference type="NCBI Taxonomy" id="1230530"/>
    <lineage>
        <taxon>Bacteria</taxon>
        <taxon>Pseudomonadati</taxon>
        <taxon>Bacteroidota</taxon>
        <taxon>Flavobacteriia</taxon>
        <taxon>Flavobacteriales</taxon>
        <taxon>Flavobacteriaceae</taxon>
        <taxon>Ichthyenterobacterium</taxon>
    </lineage>
</organism>
<proteinExistence type="predicted"/>
<sequence>MKTPFYTLILVLFLFSCNNDDAQQNNEPTLNESWSLVNISGGLVGLDDDYETGIITWTFNTETSQVVVSNLNVELVVYDGLANGT</sequence>
<dbReference type="Proteomes" id="UP000284892">
    <property type="component" value="Unassembled WGS sequence"/>
</dbReference>
<gene>
    <name evidence="2" type="ORF">BXY80_1041</name>
</gene>
<keyword evidence="3" id="KW-1185">Reference proteome</keyword>
<evidence type="ECO:0000313" key="3">
    <source>
        <dbReference type="Proteomes" id="UP000284892"/>
    </source>
</evidence>
<evidence type="ECO:0008006" key="4">
    <source>
        <dbReference type="Google" id="ProtNLM"/>
    </source>
</evidence>
<accession>A0A420DXL7</accession>
<reference evidence="2 3" key="1">
    <citation type="submission" date="2018-09" db="EMBL/GenBank/DDBJ databases">
        <title>Genomic Encyclopedia of Archaeal and Bacterial Type Strains, Phase II (KMG-II): from individual species to whole genera.</title>
        <authorList>
            <person name="Goeker M."/>
        </authorList>
    </citation>
    <scope>NUCLEOTIDE SEQUENCE [LARGE SCALE GENOMIC DNA]</scope>
    <source>
        <strain evidence="2 3">DSM 26283</strain>
    </source>
</reference>
<comment type="caution">
    <text evidence="2">The sequence shown here is derived from an EMBL/GenBank/DDBJ whole genome shotgun (WGS) entry which is preliminary data.</text>
</comment>